<reference evidence="7 8" key="1">
    <citation type="journal article" date="2016" name="Nat. Commun.">
        <title>Thousands of microbial genomes shed light on interconnected biogeochemical processes in an aquifer system.</title>
        <authorList>
            <person name="Anantharaman K."/>
            <person name="Brown C.T."/>
            <person name="Hug L.A."/>
            <person name="Sharon I."/>
            <person name="Castelle C.J."/>
            <person name="Probst A.J."/>
            <person name="Thomas B.C."/>
            <person name="Singh A."/>
            <person name="Wilkins M.J."/>
            <person name="Karaoz U."/>
            <person name="Brodie E.L."/>
            <person name="Williams K.H."/>
            <person name="Hubbard S.S."/>
            <person name="Banfield J.F."/>
        </authorList>
    </citation>
    <scope>NUCLEOTIDE SEQUENCE [LARGE SCALE GENOMIC DNA]</scope>
    <source>
        <strain evidence="8">RIFCSPHIGHO2_01_FULL_58_15</strain>
    </source>
</reference>
<dbReference type="AlphaFoldDB" id="A0A1G2PJB5"/>
<dbReference type="Gene3D" id="3.40.50.150">
    <property type="entry name" value="Vaccinia Virus protein VP39"/>
    <property type="match status" value="1"/>
</dbReference>
<name>A0A1G2PJB5_TERXR</name>
<comment type="subcellular location">
    <subcellularLocation>
        <location evidence="6">Cytoplasm</location>
    </subcellularLocation>
</comment>
<keyword evidence="3 6" id="KW-0489">Methyltransferase</keyword>
<dbReference type="SUPFAM" id="SSF53335">
    <property type="entry name" value="S-adenosyl-L-methionine-dependent methyltransferases"/>
    <property type="match status" value="1"/>
</dbReference>
<dbReference type="EMBL" id="MHST01000021">
    <property type="protein sequence ID" value="OHA48387.1"/>
    <property type="molecule type" value="Genomic_DNA"/>
</dbReference>
<dbReference type="InterPro" id="IPR029063">
    <property type="entry name" value="SAM-dependent_MTases_sf"/>
</dbReference>
<dbReference type="GO" id="GO:0005737">
    <property type="term" value="C:cytoplasm"/>
    <property type="evidence" value="ECO:0007669"/>
    <property type="project" value="UniProtKB-SubCell"/>
</dbReference>
<evidence type="ECO:0000256" key="4">
    <source>
        <dbReference type="ARBA" id="ARBA00022679"/>
    </source>
</evidence>
<dbReference type="Pfam" id="PF01795">
    <property type="entry name" value="Methyltransf_5"/>
    <property type="match status" value="1"/>
</dbReference>
<dbReference type="EC" id="2.1.1.199" evidence="6"/>
<dbReference type="GO" id="GO:0070475">
    <property type="term" value="P:rRNA base methylation"/>
    <property type="evidence" value="ECO:0007669"/>
    <property type="project" value="UniProtKB-UniRule"/>
</dbReference>
<evidence type="ECO:0000256" key="3">
    <source>
        <dbReference type="ARBA" id="ARBA00022603"/>
    </source>
</evidence>
<keyword evidence="4 6" id="KW-0808">Transferase</keyword>
<feature type="binding site" evidence="6">
    <location>
        <position position="72"/>
    </location>
    <ligand>
        <name>S-adenosyl-L-methionine</name>
        <dbReference type="ChEBI" id="CHEBI:59789"/>
    </ligand>
</feature>
<gene>
    <name evidence="6" type="primary">rsmH</name>
    <name evidence="7" type="ORF">A2682_02875</name>
</gene>
<evidence type="ECO:0000256" key="5">
    <source>
        <dbReference type="ARBA" id="ARBA00022691"/>
    </source>
</evidence>
<dbReference type="NCBIfam" id="TIGR00006">
    <property type="entry name" value="16S rRNA (cytosine(1402)-N(4))-methyltransferase RsmH"/>
    <property type="match status" value="1"/>
</dbReference>
<keyword evidence="2 6" id="KW-0698">rRNA processing</keyword>
<feature type="binding site" evidence="6">
    <location>
        <begin position="25"/>
        <end position="27"/>
    </location>
    <ligand>
        <name>S-adenosyl-L-methionine</name>
        <dbReference type="ChEBI" id="CHEBI:59789"/>
    </ligand>
</feature>
<evidence type="ECO:0000313" key="7">
    <source>
        <dbReference type="EMBL" id="OHA48387.1"/>
    </source>
</evidence>
<dbReference type="Proteomes" id="UP000178690">
    <property type="component" value="Unassembled WGS sequence"/>
</dbReference>
<dbReference type="InterPro" id="IPR002903">
    <property type="entry name" value="RsmH"/>
</dbReference>
<evidence type="ECO:0000256" key="1">
    <source>
        <dbReference type="ARBA" id="ARBA00010396"/>
    </source>
</evidence>
<dbReference type="PANTHER" id="PTHR11265">
    <property type="entry name" value="S-ADENOSYL-METHYLTRANSFERASE MRAW"/>
    <property type="match status" value="1"/>
</dbReference>
<dbReference type="SUPFAM" id="SSF81799">
    <property type="entry name" value="Putative methyltransferase TM0872, insert domain"/>
    <property type="match status" value="1"/>
</dbReference>
<feature type="binding site" evidence="6">
    <location>
        <position position="93"/>
    </location>
    <ligand>
        <name>S-adenosyl-L-methionine</name>
        <dbReference type="ChEBI" id="CHEBI:59789"/>
    </ligand>
</feature>
<comment type="caution">
    <text evidence="7">The sequence shown here is derived from an EMBL/GenBank/DDBJ whole genome shotgun (WGS) entry which is preliminary data.</text>
</comment>
<comment type="catalytic activity">
    <reaction evidence="6">
        <text>cytidine(1402) in 16S rRNA + S-adenosyl-L-methionine = N(4)-methylcytidine(1402) in 16S rRNA + S-adenosyl-L-homocysteine + H(+)</text>
        <dbReference type="Rhea" id="RHEA:42928"/>
        <dbReference type="Rhea" id="RHEA-COMP:10286"/>
        <dbReference type="Rhea" id="RHEA-COMP:10287"/>
        <dbReference type="ChEBI" id="CHEBI:15378"/>
        <dbReference type="ChEBI" id="CHEBI:57856"/>
        <dbReference type="ChEBI" id="CHEBI:59789"/>
        <dbReference type="ChEBI" id="CHEBI:74506"/>
        <dbReference type="ChEBI" id="CHEBI:82748"/>
        <dbReference type="EC" id="2.1.1.199"/>
    </reaction>
</comment>
<dbReference type="PANTHER" id="PTHR11265:SF0">
    <property type="entry name" value="12S RRNA N4-METHYLCYTIDINE METHYLTRANSFERASE"/>
    <property type="match status" value="1"/>
</dbReference>
<dbReference type="InterPro" id="IPR023397">
    <property type="entry name" value="SAM-dep_MeTrfase_MraW_recog"/>
</dbReference>
<evidence type="ECO:0000313" key="8">
    <source>
        <dbReference type="Proteomes" id="UP000178690"/>
    </source>
</evidence>
<protein>
    <recommendedName>
        <fullName evidence="6">Ribosomal RNA small subunit methyltransferase H</fullName>
        <ecNumber evidence="6">2.1.1.199</ecNumber>
    </recommendedName>
    <alternativeName>
        <fullName evidence="6">16S rRNA m(4)C1402 methyltransferase</fullName>
    </alternativeName>
    <alternativeName>
        <fullName evidence="6">rRNA (cytosine-N(4)-)-methyltransferase RsmH</fullName>
    </alternativeName>
</protein>
<dbReference type="GO" id="GO:0071424">
    <property type="term" value="F:rRNA (cytosine-N4-)-methyltransferase activity"/>
    <property type="evidence" value="ECO:0007669"/>
    <property type="project" value="UniProtKB-UniRule"/>
</dbReference>
<dbReference type="HAMAP" id="MF_01007">
    <property type="entry name" value="16SrRNA_methyltr_H"/>
    <property type="match status" value="1"/>
</dbReference>
<comment type="function">
    <text evidence="6">Specifically methylates the N4 position of cytidine in position 1402 (C1402) of 16S rRNA.</text>
</comment>
<keyword evidence="6" id="KW-0963">Cytoplasm</keyword>
<comment type="similarity">
    <text evidence="1 6">Belongs to the methyltransferase superfamily. RsmH family.</text>
</comment>
<dbReference type="PIRSF" id="PIRSF004486">
    <property type="entry name" value="MraW"/>
    <property type="match status" value="1"/>
</dbReference>
<dbReference type="Gene3D" id="1.10.150.170">
    <property type="entry name" value="Putative methyltransferase TM0872, insert domain"/>
    <property type="match status" value="1"/>
</dbReference>
<keyword evidence="5 6" id="KW-0949">S-adenosyl-L-methionine</keyword>
<organism evidence="7 8">
    <name type="scientific">Terrybacteria sp. (strain RIFCSPHIGHO2_01_FULL_58_15)</name>
    <dbReference type="NCBI Taxonomy" id="1802363"/>
    <lineage>
        <taxon>Bacteria</taxon>
        <taxon>Candidatus Terryibacteriota</taxon>
    </lineage>
</organism>
<accession>A0A1G2PJB5</accession>
<dbReference type="STRING" id="1802363.A2682_02875"/>
<sequence length="285" mass="31752">MVREVLELFSPRSGGRFIDATLGDGGHAEAILARTGPRGMLLGIERDPKMAGRANRRLQNFGNRVVIVQASYEQLLVLAGAHGFMHSDGVLFDLGVAAWHFVSARRGFSFREDEPLDMRFDPSEIEEDAAHIVNGGSYEELVYILHAFGEEREASRIAKAIIRNRPIVTTRALADLIVRTKHIASRRIHPATKSFQAFRIAVNRELEIFASALPRAVSALRVGGILLVIAYHSLEDRTAKRFLQNQVKGGSLALLTKRPLRSSREEMRLNPRARSAKLRAAVRTK</sequence>
<evidence type="ECO:0000256" key="6">
    <source>
        <dbReference type="HAMAP-Rule" id="MF_01007"/>
    </source>
</evidence>
<feature type="binding site" evidence="6">
    <location>
        <position position="100"/>
    </location>
    <ligand>
        <name>S-adenosyl-L-methionine</name>
        <dbReference type="ChEBI" id="CHEBI:59789"/>
    </ligand>
</feature>
<evidence type="ECO:0000256" key="2">
    <source>
        <dbReference type="ARBA" id="ARBA00022552"/>
    </source>
</evidence>
<proteinExistence type="inferred from homology"/>
<feature type="binding site" evidence="6">
    <location>
        <position position="45"/>
    </location>
    <ligand>
        <name>S-adenosyl-L-methionine</name>
        <dbReference type="ChEBI" id="CHEBI:59789"/>
    </ligand>
</feature>